<feature type="transmembrane region" description="Helical" evidence="1">
    <location>
        <begin position="176"/>
        <end position="195"/>
    </location>
</feature>
<keyword evidence="3" id="KW-1185">Reference proteome</keyword>
<protein>
    <submittedName>
        <fullName evidence="2">DUF1275 domain-containing protein</fullName>
    </submittedName>
</protein>
<reference evidence="2 3" key="1">
    <citation type="submission" date="2019-12" db="EMBL/GenBank/DDBJ databases">
        <title>Nocardia macrotermitis sp. nov. and Nocardia aurantia sp. nov., isolated from the gut of the fungus growing-termite Macrotermes natalensis.</title>
        <authorList>
            <person name="Christine B."/>
            <person name="Rene B."/>
        </authorList>
    </citation>
    <scope>NUCLEOTIDE SEQUENCE [LARGE SCALE GENOMIC DNA]</scope>
    <source>
        <strain evidence="2 3">DSM 102126</strain>
    </source>
</reference>
<dbReference type="Proteomes" id="UP000431901">
    <property type="component" value="Unassembled WGS sequence"/>
</dbReference>
<evidence type="ECO:0000313" key="2">
    <source>
        <dbReference type="EMBL" id="MXQ66004.1"/>
    </source>
</evidence>
<dbReference type="InterPro" id="IPR010699">
    <property type="entry name" value="DUF1275"/>
</dbReference>
<keyword evidence="1" id="KW-0812">Transmembrane</keyword>
<proteinExistence type="predicted"/>
<name>A0A6I4WG84_9ACTN</name>
<evidence type="ECO:0000256" key="1">
    <source>
        <dbReference type="SAM" id="Phobius"/>
    </source>
</evidence>
<sequence>MPGNAFCVRPESRRVLGTLLGLTALTGFLDAVSYVGLGRIFTGNMTGNVIVLGLAAARTPGFSVPGSAVSLAAFTAGAALGGWLAARFAPDARRLMAALLAETALTTFAALTAALASVPRYPVIALLALAMGCRNGALRAHLSPDLPTTVLTTTLTRLAADATSGRTFARWARRTAAVALMAAGALLGALALRGLGLAPSLALAAGCVALLLASFAAGQRFTSRRRPVSTS</sequence>
<feature type="transmembrane region" description="Helical" evidence="1">
    <location>
        <begin position="201"/>
        <end position="218"/>
    </location>
</feature>
<keyword evidence="1" id="KW-0472">Membrane</keyword>
<dbReference type="OrthoDB" id="4272751at2"/>
<keyword evidence="1" id="KW-1133">Transmembrane helix</keyword>
<dbReference type="EMBL" id="WUTW01000003">
    <property type="protein sequence ID" value="MXQ66004.1"/>
    <property type="molecule type" value="Genomic_DNA"/>
</dbReference>
<accession>A0A6I4WG84</accession>
<evidence type="ECO:0000313" key="3">
    <source>
        <dbReference type="Proteomes" id="UP000431901"/>
    </source>
</evidence>
<gene>
    <name evidence="2" type="ORF">GQ466_18460</name>
</gene>
<feature type="transmembrane region" description="Helical" evidence="1">
    <location>
        <begin position="95"/>
        <end position="115"/>
    </location>
</feature>
<dbReference type="PANTHER" id="PTHR37314">
    <property type="entry name" value="SLR0142 PROTEIN"/>
    <property type="match status" value="1"/>
</dbReference>
<dbReference type="Pfam" id="PF06912">
    <property type="entry name" value="DUF1275"/>
    <property type="match status" value="1"/>
</dbReference>
<dbReference type="AlphaFoldDB" id="A0A6I4WG84"/>
<comment type="caution">
    <text evidence="2">The sequence shown here is derived from an EMBL/GenBank/DDBJ whole genome shotgun (WGS) entry which is preliminary data.</text>
</comment>
<dbReference type="PANTHER" id="PTHR37314:SF4">
    <property type="entry name" value="UPF0700 TRANSMEMBRANE PROTEIN YOAK"/>
    <property type="match status" value="1"/>
</dbReference>
<feature type="transmembrane region" description="Helical" evidence="1">
    <location>
        <begin position="68"/>
        <end position="86"/>
    </location>
</feature>
<organism evidence="2 3">
    <name type="scientific">Actinomadura rayongensis</name>
    <dbReference type="NCBI Taxonomy" id="1429076"/>
    <lineage>
        <taxon>Bacteria</taxon>
        <taxon>Bacillati</taxon>
        <taxon>Actinomycetota</taxon>
        <taxon>Actinomycetes</taxon>
        <taxon>Streptosporangiales</taxon>
        <taxon>Thermomonosporaceae</taxon>
        <taxon>Actinomadura</taxon>
    </lineage>
</organism>